<dbReference type="AlphaFoldDB" id="H7FU51"/>
<accession>H7FU51</accession>
<keyword evidence="1" id="KW-0472">Membrane</keyword>
<reference evidence="3 4" key="1">
    <citation type="journal article" date="2014" name="Acta Crystallogr. D">
        <title>Structure-based characterization and antifreeze properties of a hyperactive ice-binding protein from the Antarctic bacterium Flavobacterium frigoris PS1.</title>
        <authorList>
            <person name="Do H."/>
            <person name="Kim S.J."/>
            <person name="Kim H.J."/>
            <person name="Lee J.H."/>
        </authorList>
    </citation>
    <scope>NUCLEOTIDE SEQUENCE [LARGE SCALE GENOMIC DNA]</scope>
    <source>
        <strain evidence="3 4">PS1</strain>
    </source>
</reference>
<feature type="transmembrane region" description="Helical" evidence="1">
    <location>
        <begin position="223"/>
        <end position="246"/>
    </location>
</feature>
<comment type="caution">
    <text evidence="3">The sequence shown here is derived from an EMBL/GenBank/DDBJ whole genome shotgun (WGS) entry which is preliminary data.</text>
</comment>
<feature type="domain" description="CAAX prenyl protease 2/Lysostaphin resistance protein A-like" evidence="2">
    <location>
        <begin position="93"/>
        <end position="234"/>
    </location>
</feature>
<dbReference type="GO" id="GO:0080120">
    <property type="term" value="P:CAAX-box protein maturation"/>
    <property type="evidence" value="ECO:0007669"/>
    <property type="project" value="UniProtKB-ARBA"/>
</dbReference>
<dbReference type="InterPro" id="IPR003675">
    <property type="entry name" value="Rce1/LyrA-like_dom"/>
</dbReference>
<evidence type="ECO:0000313" key="3">
    <source>
        <dbReference type="EMBL" id="EIA07903.1"/>
    </source>
</evidence>
<dbReference type="PATRIC" id="fig|1086011.3.peg.2713"/>
<dbReference type="STRING" id="1086011.HJ01_02771"/>
<dbReference type="EMBL" id="AHKF01000020">
    <property type="protein sequence ID" value="EIA07903.1"/>
    <property type="molecule type" value="Genomic_DNA"/>
</dbReference>
<proteinExistence type="predicted"/>
<feature type="transmembrane region" description="Helical" evidence="1">
    <location>
        <begin position="119"/>
        <end position="137"/>
    </location>
</feature>
<keyword evidence="1" id="KW-1133">Transmembrane helix</keyword>
<evidence type="ECO:0000256" key="1">
    <source>
        <dbReference type="SAM" id="Phobius"/>
    </source>
</evidence>
<organism evidence="3 4">
    <name type="scientific">Flavobacterium frigoris (strain PS1)</name>
    <dbReference type="NCBI Taxonomy" id="1086011"/>
    <lineage>
        <taxon>Bacteria</taxon>
        <taxon>Pseudomonadati</taxon>
        <taxon>Bacteroidota</taxon>
        <taxon>Flavobacteriia</taxon>
        <taxon>Flavobacteriales</taxon>
        <taxon>Flavobacteriaceae</taxon>
        <taxon>Flavobacterium</taxon>
    </lineage>
</organism>
<keyword evidence="4" id="KW-1185">Reference proteome</keyword>
<sequence>MATFYFAYIPVSNNFNSNCLYRMTNLFECITKNDFLKFINNPYKKTSRNFRKDFIIFIFLTILNFLVLFIKSFYTNEPFIEESDLTLYNIEKIFPYLILIPLIEEFGYRGFLRFKNKKIFIISVIATIILLATVIKVDIYRNSSIIVLIILTCFISFQNQLYEKFLLFINENLKYLIWISSIIFGLMHLSNFHNFEYINLLGITEKIIAGLFFCYITRKHNIFYSYFFHALNNSLPFLIIIAYKLII</sequence>
<name>H7FU51_FLAFP</name>
<evidence type="ECO:0000259" key="2">
    <source>
        <dbReference type="Pfam" id="PF02517"/>
    </source>
</evidence>
<keyword evidence="1" id="KW-0812">Transmembrane</keyword>
<feature type="transmembrane region" description="Helical" evidence="1">
    <location>
        <begin position="93"/>
        <end position="112"/>
    </location>
</feature>
<feature type="transmembrane region" description="Helical" evidence="1">
    <location>
        <begin position="143"/>
        <end position="161"/>
    </location>
</feature>
<dbReference type="GO" id="GO:0004175">
    <property type="term" value="F:endopeptidase activity"/>
    <property type="evidence" value="ECO:0007669"/>
    <property type="project" value="UniProtKB-ARBA"/>
</dbReference>
<protein>
    <recommendedName>
        <fullName evidence="2">CAAX prenyl protease 2/Lysostaphin resistance protein A-like domain-containing protein</fullName>
    </recommendedName>
</protein>
<feature type="transmembrane region" description="Helical" evidence="1">
    <location>
        <begin position="197"/>
        <end position="216"/>
    </location>
</feature>
<evidence type="ECO:0000313" key="4">
    <source>
        <dbReference type="Proteomes" id="UP000005566"/>
    </source>
</evidence>
<dbReference type="Pfam" id="PF02517">
    <property type="entry name" value="Rce1-like"/>
    <property type="match status" value="1"/>
</dbReference>
<dbReference type="Proteomes" id="UP000005566">
    <property type="component" value="Unassembled WGS sequence"/>
</dbReference>
<feature type="transmembrane region" description="Helical" evidence="1">
    <location>
        <begin position="173"/>
        <end position="191"/>
    </location>
</feature>
<gene>
    <name evidence="3" type="ORF">HJ01_02771</name>
</gene>
<feature type="transmembrane region" description="Helical" evidence="1">
    <location>
        <begin position="54"/>
        <end position="73"/>
    </location>
</feature>